<dbReference type="STRING" id="1759059.ATE48_03825"/>
<dbReference type="AlphaFoldDB" id="A0A1B1AEY4"/>
<dbReference type="EMBL" id="CP013244">
    <property type="protein sequence ID" value="ANP45107.1"/>
    <property type="molecule type" value="Genomic_DNA"/>
</dbReference>
<evidence type="ECO:0008006" key="4">
    <source>
        <dbReference type="Google" id="ProtNLM"/>
    </source>
</evidence>
<reference evidence="2 3" key="1">
    <citation type="submission" date="2015-11" db="EMBL/GenBank/DDBJ databases">
        <title>Whole-Genome Sequence of Candidatus Oderbacter manganicum from the National Park Lower Oder Valley, Germany.</title>
        <authorList>
            <person name="Braun B."/>
            <person name="Liere K."/>
            <person name="Szewzyk U."/>
        </authorList>
    </citation>
    <scope>NUCLEOTIDE SEQUENCE [LARGE SCALE GENOMIC DNA]</scope>
    <source>
        <strain evidence="2 3">OTSz_A_272</strain>
    </source>
</reference>
<accession>A0A1B1AEY4</accession>
<dbReference type="Proteomes" id="UP000092498">
    <property type="component" value="Chromosome"/>
</dbReference>
<keyword evidence="1" id="KW-0812">Transmembrane</keyword>
<dbReference type="RefSeq" id="WP_066767971.1">
    <property type="nucleotide sequence ID" value="NZ_CP013244.1"/>
</dbReference>
<dbReference type="InParanoid" id="A0A1B1AEY4"/>
<feature type="transmembrane region" description="Helical" evidence="1">
    <location>
        <begin position="20"/>
        <end position="38"/>
    </location>
</feature>
<dbReference type="OrthoDB" id="9913221at2"/>
<keyword evidence="1" id="KW-1133">Transmembrane helix</keyword>
<name>A0A1B1AEY4_9PROT</name>
<gene>
    <name evidence="2" type="ORF">ATE48_03825</name>
</gene>
<feature type="transmembrane region" description="Helical" evidence="1">
    <location>
        <begin position="102"/>
        <end position="129"/>
    </location>
</feature>
<sequence>MSNVEIRVQKARAQAGQMRVMGAVLMPMLAAAIGLPLIGEVYLVTFEPAPWAVEVGPLSAVLIKLLSYAPAVAAAVAVAMLQPVLVEYHDGRFVSEKASAAFQLAGTCALVAFFLKLLVGPLAIALLGGAPFAWRFDPLDIALMVFSASVMMIGGVLDAAVASLKAENDEIV</sequence>
<protein>
    <recommendedName>
        <fullName evidence="4">DUF2975 domain-containing protein</fullName>
    </recommendedName>
</protein>
<dbReference type="KEGG" id="cbot:ATE48_03825"/>
<evidence type="ECO:0000313" key="2">
    <source>
        <dbReference type="EMBL" id="ANP45107.1"/>
    </source>
</evidence>
<keyword evidence="1" id="KW-0472">Membrane</keyword>
<evidence type="ECO:0000313" key="3">
    <source>
        <dbReference type="Proteomes" id="UP000092498"/>
    </source>
</evidence>
<feature type="transmembrane region" description="Helical" evidence="1">
    <location>
        <begin position="58"/>
        <end position="81"/>
    </location>
</feature>
<keyword evidence="3" id="KW-1185">Reference proteome</keyword>
<proteinExistence type="predicted"/>
<feature type="transmembrane region" description="Helical" evidence="1">
    <location>
        <begin position="141"/>
        <end position="164"/>
    </location>
</feature>
<evidence type="ECO:0000256" key="1">
    <source>
        <dbReference type="SAM" id="Phobius"/>
    </source>
</evidence>
<organism evidence="2 3">
    <name type="scientific">Candidatus Viadribacter manganicus</name>
    <dbReference type="NCBI Taxonomy" id="1759059"/>
    <lineage>
        <taxon>Bacteria</taxon>
        <taxon>Pseudomonadati</taxon>
        <taxon>Pseudomonadota</taxon>
        <taxon>Alphaproteobacteria</taxon>
        <taxon>Hyphomonadales</taxon>
        <taxon>Hyphomonadaceae</taxon>
        <taxon>Candidatus Viadribacter</taxon>
    </lineage>
</organism>